<proteinExistence type="predicted"/>
<dbReference type="InterPro" id="IPR005913">
    <property type="entry name" value="dTDP_dehydrorham_reduct"/>
</dbReference>
<reference evidence="3" key="1">
    <citation type="submission" date="2006-10" db="EMBL/GenBank/DDBJ databases">
        <authorList>
            <person name="Amadeo P."/>
            <person name="Zhao Q."/>
            <person name="Wortman J."/>
            <person name="Fraser-Liggett C."/>
            <person name="Carlton J."/>
        </authorList>
    </citation>
    <scope>NUCLEOTIDE SEQUENCE</scope>
    <source>
        <strain evidence="3">G3</strain>
    </source>
</reference>
<dbReference type="SUPFAM" id="SSF51182">
    <property type="entry name" value="RmlC-like cupins"/>
    <property type="match status" value="1"/>
</dbReference>
<reference evidence="3" key="2">
    <citation type="journal article" date="2007" name="Science">
        <title>Draft genome sequence of the sexually transmitted pathogen Trichomonas vaginalis.</title>
        <authorList>
            <person name="Carlton J.M."/>
            <person name="Hirt R.P."/>
            <person name="Silva J.C."/>
            <person name="Delcher A.L."/>
            <person name="Schatz M."/>
            <person name="Zhao Q."/>
            <person name="Wortman J.R."/>
            <person name="Bidwell S.L."/>
            <person name="Alsmark U.C.M."/>
            <person name="Besteiro S."/>
            <person name="Sicheritz-Ponten T."/>
            <person name="Noel C.J."/>
            <person name="Dacks J.B."/>
            <person name="Foster P.G."/>
            <person name="Simillion C."/>
            <person name="Van de Peer Y."/>
            <person name="Miranda-Saavedra D."/>
            <person name="Barton G.J."/>
            <person name="Westrop G.D."/>
            <person name="Mueller S."/>
            <person name="Dessi D."/>
            <person name="Fiori P.L."/>
            <person name="Ren Q."/>
            <person name="Paulsen I."/>
            <person name="Zhang H."/>
            <person name="Bastida-Corcuera F.D."/>
            <person name="Simoes-Barbosa A."/>
            <person name="Brown M.T."/>
            <person name="Hayes R.D."/>
            <person name="Mukherjee M."/>
            <person name="Okumura C.Y."/>
            <person name="Schneider R."/>
            <person name="Smith A.J."/>
            <person name="Vanacova S."/>
            <person name="Villalvazo M."/>
            <person name="Haas B.J."/>
            <person name="Pertea M."/>
            <person name="Feldblyum T.V."/>
            <person name="Utterback T.R."/>
            <person name="Shu C.L."/>
            <person name="Osoegawa K."/>
            <person name="de Jong P.J."/>
            <person name="Hrdy I."/>
            <person name="Horvathova L."/>
            <person name="Zubacova Z."/>
            <person name="Dolezal P."/>
            <person name="Malik S.B."/>
            <person name="Logsdon J.M. Jr."/>
            <person name="Henze K."/>
            <person name="Gupta A."/>
            <person name="Wang C.C."/>
            <person name="Dunne R.L."/>
            <person name="Upcroft J.A."/>
            <person name="Upcroft P."/>
            <person name="White O."/>
            <person name="Salzberg S.L."/>
            <person name="Tang P."/>
            <person name="Chiu C.-H."/>
            <person name="Lee Y.-S."/>
            <person name="Embley T.M."/>
            <person name="Coombs G.H."/>
            <person name="Mottram J.C."/>
            <person name="Tachezy J."/>
            <person name="Fraser-Liggett C.M."/>
            <person name="Johnson P.J."/>
        </authorList>
    </citation>
    <scope>NUCLEOTIDE SEQUENCE [LARGE SCALE GENOMIC DNA]</scope>
    <source>
        <strain evidence="3">G3</strain>
    </source>
</reference>
<accession>A2DM23</accession>
<protein>
    <submittedName>
        <fullName evidence="3">dTDP-D-glucose 4,6-dehydratase, putative</fullName>
    </submittedName>
</protein>
<dbReference type="GO" id="GO:0048270">
    <property type="term" value="F:methionine adenosyltransferase regulator activity"/>
    <property type="evidence" value="ECO:0000318"/>
    <property type="project" value="GO_Central"/>
</dbReference>
<dbReference type="InterPro" id="IPR006045">
    <property type="entry name" value="Cupin_1"/>
</dbReference>
<dbReference type="InterPro" id="IPR001509">
    <property type="entry name" value="Epimerase_deHydtase"/>
</dbReference>
<dbReference type="Pfam" id="PF01370">
    <property type="entry name" value="Epimerase"/>
    <property type="match status" value="1"/>
</dbReference>
<dbReference type="STRING" id="5722.A2DM23"/>
<dbReference type="RefSeq" id="XP_001579612.1">
    <property type="nucleotide sequence ID" value="XM_001579562.1"/>
</dbReference>
<dbReference type="Gene3D" id="3.40.50.720">
    <property type="entry name" value="NAD(P)-binding Rossmann-like Domain"/>
    <property type="match status" value="1"/>
</dbReference>
<dbReference type="InterPro" id="IPR036291">
    <property type="entry name" value="NAD(P)-bd_dom_sf"/>
</dbReference>
<gene>
    <name evidence="3" type="ORF">TVAG_463120</name>
</gene>
<keyword evidence="4" id="KW-1185">Reference proteome</keyword>
<dbReference type="Proteomes" id="UP000001542">
    <property type="component" value="Unassembled WGS sequence"/>
</dbReference>
<evidence type="ECO:0000313" key="3">
    <source>
        <dbReference type="EMBL" id="EAY18626.1"/>
    </source>
</evidence>
<evidence type="ECO:0000313" key="4">
    <source>
        <dbReference type="Proteomes" id="UP000001542"/>
    </source>
</evidence>
<evidence type="ECO:0000259" key="2">
    <source>
        <dbReference type="Pfam" id="PF01370"/>
    </source>
</evidence>
<dbReference type="GO" id="GO:0006556">
    <property type="term" value="P:S-adenosylmethionine biosynthetic process"/>
    <property type="evidence" value="ECO:0000318"/>
    <property type="project" value="GO_Central"/>
</dbReference>
<dbReference type="AlphaFoldDB" id="A2DM23"/>
<dbReference type="Gene3D" id="2.60.120.10">
    <property type="entry name" value="Jelly Rolls"/>
    <property type="match status" value="1"/>
</dbReference>
<sequence length="450" mass="50906">MTKFTCMKQFEIENLEVPGAQIIKSPVYGDIRGNLYESFHILKVDYTTSIDEINGIYPGKNTLYGPVAHKGEELLYLIRGKLLVYLVDFNDHSKRARIEVEPGMIIRIPCMCIHAFYSLDETTIFDLVKTTSHVEESHFKPEELGLEFPGPVVQAPHIDNKPLYVDYAIMGANGMIGSAFVREIEARGQTWVQLRSRLNQQEGLENELRHIMPKVSVIIAAGVGTRPNTKWCEDHHIETIDANVTAQLAAVRICKKIGLHCTIIGTSGFYHSESETSKGFVETDEPNHGCNYYYQMRVLEEKLLKDTGLENHCLNLRALFPFDHKLTTSSLVGKLLRFKVINSIKTSVTVLPDLVPLALEMMEKKINGPINWNCRGTLSNGDILRIYKEVVDPSFTFNEQILSHEQSKANGNSAANLEPKRLIEIFGDRVPEVHDAVKHVMELIKMEKPE</sequence>
<dbReference type="OMA" id="TEVKPTH"/>
<name>A2DM23_TRIV3</name>
<dbReference type="PANTHER" id="PTHR10491:SF4">
    <property type="entry name" value="METHIONINE ADENOSYLTRANSFERASE 2 SUBUNIT BETA"/>
    <property type="match status" value="1"/>
</dbReference>
<organism evidence="3 4">
    <name type="scientific">Trichomonas vaginalis (strain ATCC PRA-98 / G3)</name>
    <dbReference type="NCBI Taxonomy" id="412133"/>
    <lineage>
        <taxon>Eukaryota</taxon>
        <taxon>Metamonada</taxon>
        <taxon>Parabasalia</taxon>
        <taxon>Trichomonadida</taxon>
        <taxon>Trichomonadidae</taxon>
        <taxon>Trichomonas</taxon>
    </lineage>
</organism>
<dbReference type="Pfam" id="PF00190">
    <property type="entry name" value="Cupin_1"/>
    <property type="match status" value="1"/>
</dbReference>
<dbReference type="OrthoDB" id="16464at2759"/>
<dbReference type="GO" id="GO:0048269">
    <property type="term" value="C:methionine adenosyltransferase complex"/>
    <property type="evidence" value="ECO:0000318"/>
    <property type="project" value="GO_Central"/>
</dbReference>
<dbReference type="VEuPathDB" id="TrichDB:TVAG_463120"/>
<dbReference type="SUPFAM" id="SSF51735">
    <property type="entry name" value="NAD(P)-binding Rossmann-fold domains"/>
    <property type="match status" value="1"/>
</dbReference>
<dbReference type="VEuPathDB" id="TrichDB:TVAGG3_1013510"/>
<dbReference type="InterPro" id="IPR014710">
    <property type="entry name" value="RmlC-like_jellyroll"/>
</dbReference>
<feature type="domain" description="NAD-dependent epimerase/dehydratase" evidence="2">
    <location>
        <begin position="169"/>
        <end position="306"/>
    </location>
</feature>
<dbReference type="EMBL" id="DS113217">
    <property type="protein sequence ID" value="EAY18626.1"/>
    <property type="molecule type" value="Genomic_DNA"/>
</dbReference>
<dbReference type="SMR" id="A2DM23"/>
<dbReference type="KEGG" id="tva:5464139"/>
<dbReference type="eggNOG" id="KOG0747">
    <property type="taxonomic scope" value="Eukaryota"/>
</dbReference>
<dbReference type="PANTHER" id="PTHR10491">
    <property type="entry name" value="DTDP-4-DEHYDRORHAMNOSE REDUCTASE"/>
    <property type="match status" value="1"/>
</dbReference>
<evidence type="ECO:0000259" key="1">
    <source>
        <dbReference type="Pfam" id="PF00190"/>
    </source>
</evidence>
<dbReference type="InterPro" id="IPR011051">
    <property type="entry name" value="RmlC_Cupin_sf"/>
</dbReference>
<feature type="domain" description="Cupin type-1" evidence="1">
    <location>
        <begin position="60"/>
        <end position="139"/>
    </location>
</feature>
<dbReference type="InParanoid" id="A2DM23"/>